<reference evidence="3 4" key="1">
    <citation type="journal article" date="2012" name="BMC Genomics">
        <title>Complete genome sequence of Saccharothrix espanaensis DSM 44229T and comparison to the other completely sequenced Pseudonocardiaceae.</title>
        <authorList>
            <person name="Strobel T."/>
            <person name="Al-Dilaimi A."/>
            <person name="Blom J."/>
            <person name="Gessner A."/>
            <person name="Kalinowski J."/>
            <person name="Luzhetska M."/>
            <person name="Puhler A."/>
            <person name="Szczepanowski R."/>
            <person name="Bechthold A."/>
            <person name="Ruckert C."/>
        </authorList>
    </citation>
    <scope>NUCLEOTIDE SEQUENCE [LARGE SCALE GENOMIC DNA]</scope>
    <source>
        <strain evidence="4">ATCC 51144 / DSM 44229 / JCM 9112 / NBRC 15066 / NRRL 15764</strain>
    </source>
</reference>
<dbReference type="InterPro" id="IPR012349">
    <property type="entry name" value="Split_barrel_FMN-bd"/>
</dbReference>
<dbReference type="EMBL" id="HE804045">
    <property type="protein sequence ID" value="CCH30989.1"/>
    <property type="molecule type" value="Genomic_DNA"/>
</dbReference>
<dbReference type="AlphaFoldDB" id="K0K297"/>
<protein>
    <submittedName>
        <fullName evidence="3">Flavin nucleotide binding protein</fullName>
    </submittedName>
</protein>
<dbReference type="PANTHER" id="PTHR35176">
    <property type="entry name" value="HEME OXYGENASE HI_0854-RELATED"/>
    <property type="match status" value="1"/>
</dbReference>
<keyword evidence="1" id="KW-0560">Oxidoreductase</keyword>
<proteinExistence type="predicted"/>
<dbReference type="KEGG" id="sesp:BN6_36960"/>
<evidence type="ECO:0000313" key="4">
    <source>
        <dbReference type="Proteomes" id="UP000006281"/>
    </source>
</evidence>
<dbReference type="Gene3D" id="2.30.110.10">
    <property type="entry name" value="Electron Transport, Fmn-binding Protein, Chain A"/>
    <property type="match status" value="1"/>
</dbReference>
<dbReference type="STRING" id="1179773.BN6_36960"/>
<dbReference type="eggNOG" id="COG3467">
    <property type="taxonomic scope" value="Bacteria"/>
</dbReference>
<dbReference type="GO" id="GO:0070967">
    <property type="term" value="F:coenzyme F420 binding"/>
    <property type="evidence" value="ECO:0007669"/>
    <property type="project" value="TreeGrafter"/>
</dbReference>
<dbReference type="NCBIfam" id="TIGR03618">
    <property type="entry name" value="Rv1155_F420"/>
    <property type="match status" value="1"/>
</dbReference>
<evidence type="ECO:0000256" key="1">
    <source>
        <dbReference type="ARBA" id="ARBA00023002"/>
    </source>
</evidence>
<organism evidence="3 4">
    <name type="scientific">Saccharothrix espanaensis (strain ATCC 51144 / DSM 44229 / JCM 9112 / NBRC 15066 / NRRL 15764)</name>
    <dbReference type="NCBI Taxonomy" id="1179773"/>
    <lineage>
        <taxon>Bacteria</taxon>
        <taxon>Bacillati</taxon>
        <taxon>Actinomycetota</taxon>
        <taxon>Actinomycetes</taxon>
        <taxon>Pseudonocardiales</taxon>
        <taxon>Pseudonocardiaceae</taxon>
        <taxon>Saccharothrix</taxon>
    </lineage>
</organism>
<dbReference type="GO" id="GO:0016627">
    <property type="term" value="F:oxidoreductase activity, acting on the CH-CH group of donors"/>
    <property type="evidence" value="ECO:0007669"/>
    <property type="project" value="TreeGrafter"/>
</dbReference>
<evidence type="ECO:0000259" key="2">
    <source>
        <dbReference type="Pfam" id="PF01243"/>
    </source>
</evidence>
<name>K0K297_SACES</name>
<dbReference type="HOGENOM" id="CLU_123922_3_2_11"/>
<gene>
    <name evidence="3" type="ordered locus">BN6_36960</name>
</gene>
<dbReference type="Proteomes" id="UP000006281">
    <property type="component" value="Chromosome"/>
</dbReference>
<evidence type="ECO:0000313" key="3">
    <source>
        <dbReference type="EMBL" id="CCH30989.1"/>
    </source>
</evidence>
<dbReference type="Pfam" id="PF01243">
    <property type="entry name" value="PNPOx_N"/>
    <property type="match status" value="1"/>
</dbReference>
<dbReference type="PANTHER" id="PTHR35176:SF6">
    <property type="entry name" value="HEME OXYGENASE HI_0854-RELATED"/>
    <property type="match status" value="1"/>
</dbReference>
<feature type="domain" description="Pyridoxamine 5'-phosphate oxidase N-terminal" evidence="2">
    <location>
        <begin position="35"/>
        <end position="159"/>
    </location>
</feature>
<dbReference type="PATRIC" id="fig|1179773.3.peg.3694"/>
<keyword evidence="4" id="KW-1185">Reference proteome</keyword>
<sequence>MAGDGRRDDTGTGRRHNRASITTIGGRSDVATLNDLVRARLAAPNFWHLATVNPDGSPQVTPMWVDLEGDLVMFNTALGRVKEENLRRDPRVSLSCVDAQNPYDRVEIRGRVVEFVVGEEAEEAMDRLARKYVGTERYEWRVPGERRVMMLVEPTKVRHVVGVEPFRPGVLDDQ</sequence>
<accession>K0K297</accession>
<dbReference type="GO" id="GO:0005829">
    <property type="term" value="C:cytosol"/>
    <property type="evidence" value="ECO:0007669"/>
    <property type="project" value="TreeGrafter"/>
</dbReference>
<dbReference type="InterPro" id="IPR052019">
    <property type="entry name" value="F420H2_bilvrd_red/Heme_oxyg"/>
</dbReference>
<dbReference type="SUPFAM" id="SSF50475">
    <property type="entry name" value="FMN-binding split barrel"/>
    <property type="match status" value="1"/>
</dbReference>
<dbReference type="InterPro" id="IPR011576">
    <property type="entry name" value="Pyridox_Oxase_N"/>
</dbReference>
<dbReference type="InterPro" id="IPR019920">
    <property type="entry name" value="F420-binding_dom_put"/>
</dbReference>